<accession>A0AAV7ZEM3</accession>
<dbReference type="GO" id="GO:0048024">
    <property type="term" value="P:regulation of mRNA splicing, via spliceosome"/>
    <property type="evidence" value="ECO:0007669"/>
    <property type="project" value="TreeGrafter"/>
</dbReference>
<feature type="compositionally biased region" description="Basic residues" evidence="1">
    <location>
        <begin position="570"/>
        <end position="596"/>
    </location>
</feature>
<dbReference type="EMBL" id="JANTQA010000032">
    <property type="protein sequence ID" value="KAJ3439670.1"/>
    <property type="molecule type" value="Genomic_DNA"/>
</dbReference>
<proteinExistence type="predicted"/>
<reference evidence="2" key="1">
    <citation type="submission" date="2022-08" db="EMBL/GenBank/DDBJ databases">
        <title>Novel sulphate-reducing endosymbionts in the free-living metamonad Anaeramoeba.</title>
        <authorList>
            <person name="Jerlstrom-Hultqvist J."/>
            <person name="Cepicka I."/>
            <person name="Gallot-Lavallee L."/>
            <person name="Salas-Leiva D."/>
            <person name="Curtis B.A."/>
            <person name="Zahonova K."/>
            <person name="Pipaliya S."/>
            <person name="Dacks J."/>
            <person name="Roger A.J."/>
        </authorList>
    </citation>
    <scope>NUCLEOTIDE SEQUENCE</scope>
    <source>
        <strain evidence="2">Busselton2</strain>
    </source>
</reference>
<feature type="region of interest" description="Disordered" evidence="1">
    <location>
        <begin position="552"/>
        <end position="602"/>
    </location>
</feature>
<keyword evidence="2" id="KW-0346">Stress response</keyword>
<evidence type="ECO:0000256" key="1">
    <source>
        <dbReference type="SAM" id="MobiDB-lite"/>
    </source>
</evidence>
<feature type="region of interest" description="Disordered" evidence="1">
    <location>
        <begin position="748"/>
        <end position="810"/>
    </location>
</feature>
<evidence type="ECO:0000313" key="3">
    <source>
        <dbReference type="Proteomes" id="UP001146793"/>
    </source>
</evidence>
<dbReference type="Proteomes" id="UP001146793">
    <property type="component" value="Unassembled WGS sequence"/>
</dbReference>
<feature type="compositionally biased region" description="Basic and acidic residues" evidence="1">
    <location>
        <begin position="552"/>
        <end position="569"/>
    </location>
</feature>
<name>A0AAV7ZEM3_9EUKA</name>
<protein>
    <submittedName>
        <fullName evidence="2">Heat shock protein</fullName>
    </submittedName>
</protein>
<feature type="compositionally biased region" description="Basic and acidic residues" evidence="1">
    <location>
        <begin position="93"/>
        <end position="116"/>
    </location>
</feature>
<evidence type="ECO:0000313" key="2">
    <source>
        <dbReference type="EMBL" id="KAJ3439670.1"/>
    </source>
</evidence>
<feature type="region of interest" description="Disordered" evidence="1">
    <location>
        <begin position="80"/>
        <end position="116"/>
    </location>
</feature>
<feature type="compositionally biased region" description="Low complexity" evidence="1">
    <location>
        <begin position="762"/>
        <end position="778"/>
    </location>
</feature>
<dbReference type="InterPro" id="IPR032922">
    <property type="entry name" value="SON"/>
</dbReference>
<dbReference type="GO" id="GO:0051726">
    <property type="term" value="P:regulation of cell cycle"/>
    <property type="evidence" value="ECO:0007669"/>
    <property type="project" value="InterPro"/>
</dbReference>
<gene>
    <name evidence="2" type="ORF">M0812_15706</name>
</gene>
<comment type="caution">
    <text evidence="2">The sequence shown here is derived from an EMBL/GenBank/DDBJ whole genome shotgun (WGS) entry which is preliminary data.</text>
</comment>
<dbReference type="GO" id="GO:0003723">
    <property type="term" value="F:RNA binding"/>
    <property type="evidence" value="ECO:0007669"/>
    <property type="project" value="InterPro"/>
</dbReference>
<dbReference type="PANTHER" id="PTHR46528">
    <property type="entry name" value="PROTEIN SON"/>
    <property type="match status" value="1"/>
</dbReference>
<feature type="compositionally biased region" description="Basic residues" evidence="1">
    <location>
        <begin position="749"/>
        <end position="761"/>
    </location>
</feature>
<organism evidence="2 3">
    <name type="scientific">Anaeramoeba flamelloides</name>
    <dbReference type="NCBI Taxonomy" id="1746091"/>
    <lineage>
        <taxon>Eukaryota</taxon>
        <taxon>Metamonada</taxon>
        <taxon>Anaeramoebidae</taxon>
        <taxon>Anaeramoeba</taxon>
    </lineage>
</organism>
<sequence length="834" mass="99347">MKNTTFCVIFRPPSILVGYSSQPFTQIHSILGPKQFSDELELIIQRIKIEGSLSLYETIELGSKVREMWDQKKKLEEKINKNSMKQKKKKIQKEKEKEKEKEQEKEKEKEKEKEDYSINKKQINNKEFLILDLPKAFEECRKEVYTQEGKQLSLLWVLSSIFTYLYNKFRGHFPNKSSEEINQKTEFLVIVPPSFSFKQTHWIRKSLFLTGLIPRLKNHQKLRILYSTLPLSYLASTLIFGTKTARTQVKAMGSNEQSVLVIDLQYNSTEFFISKFECTKYGLLILSQKIAPNVTRPGISILINKLNQFLLNFLQLNSVTRLNYNLNSPMIIGQWEKIMSKIEFTKIMGTNKNHINNPKKNLNLKKFFLFAIPIELMKRQAQPIEKLIKFWNANNLYKIHFYNANEHSFKIKNKFIQKNNPNILLIEMQYILKIIHDSIKIIWRNVFSEIKNPKINYKLDHLFLTGNFSLSPYLKIYFRNKITSKLIVNNFYHKPSFLLSIYKNHEKEMIKASITFHMDKKVKTFLKFNHSFNILLLNKELLLKRKQNEKEIKGKGKDKKKKMETEWKRKWNKKKKKERKRKKKWEKKKKKKKKKKKDIETGTRSEMEKFSYSSFSHTHNNSTVQLYKELIPKNKLITNGFFSDRLINYNYKKNLSNKFLKINIYSSFQINHSQYQNQISSDKSNDTFFRKESSRKIKIPVEQLNQIIEHKPTTKTQLVPMIVSCVIQDAELKIKLFNQSKSIEFGKIQHSKRKKTKKMSKKLTSNKNKNKNNINNKNDQLTKKKKSKIKKKESDKTGRRKGNKKAMKKEKKIENYQNIKLFFFFFFFCLGCFL</sequence>
<dbReference type="PANTHER" id="PTHR46528:SF1">
    <property type="entry name" value="PROTEIN SON"/>
    <property type="match status" value="1"/>
</dbReference>
<dbReference type="AlphaFoldDB" id="A0AAV7ZEM3"/>
<feature type="compositionally biased region" description="Basic residues" evidence="1">
    <location>
        <begin position="798"/>
        <end position="810"/>
    </location>
</feature>